<evidence type="ECO:0000313" key="14">
    <source>
        <dbReference type="Proteomes" id="UP001226867"/>
    </source>
</evidence>
<dbReference type="PANTHER" id="PTHR35008">
    <property type="entry name" value="BLL4482 PROTEIN-RELATED"/>
    <property type="match status" value="1"/>
</dbReference>
<dbReference type="Proteomes" id="UP001226867">
    <property type="component" value="Unassembled WGS sequence"/>
</dbReference>
<organism evidence="13 14">
    <name type="scientific">Variovorax ginsengisoli</name>
    <dbReference type="NCBI Taxonomy" id="363844"/>
    <lineage>
        <taxon>Bacteria</taxon>
        <taxon>Pseudomonadati</taxon>
        <taxon>Pseudomonadota</taxon>
        <taxon>Betaproteobacteria</taxon>
        <taxon>Burkholderiales</taxon>
        <taxon>Comamonadaceae</taxon>
        <taxon>Variovorax</taxon>
    </lineage>
</organism>
<evidence type="ECO:0000256" key="11">
    <source>
        <dbReference type="PROSITE-ProRule" id="PRU00433"/>
    </source>
</evidence>
<evidence type="ECO:0000256" key="3">
    <source>
        <dbReference type="ARBA" id="ARBA00022475"/>
    </source>
</evidence>
<dbReference type="EMBL" id="JAUSRO010000004">
    <property type="protein sequence ID" value="MDP9899103.1"/>
    <property type="molecule type" value="Genomic_DNA"/>
</dbReference>
<evidence type="ECO:0000256" key="2">
    <source>
        <dbReference type="ARBA" id="ARBA00022448"/>
    </source>
</evidence>
<dbReference type="Pfam" id="PF00034">
    <property type="entry name" value="Cytochrom_C"/>
    <property type="match status" value="1"/>
</dbReference>
<evidence type="ECO:0000256" key="10">
    <source>
        <dbReference type="ARBA" id="ARBA00023136"/>
    </source>
</evidence>
<evidence type="ECO:0000256" key="7">
    <source>
        <dbReference type="ARBA" id="ARBA00022737"/>
    </source>
</evidence>
<evidence type="ECO:0000313" key="13">
    <source>
        <dbReference type="EMBL" id="MDP9899103.1"/>
    </source>
</evidence>
<protein>
    <submittedName>
        <fullName evidence="13">Mono/diheme cytochrome c family protein</fullName>
    </submittedName>
</protein>
<feature type="domain" description="Cytochrome c" evidence="12">
    <location>
        <begin position="57"/>
        <end position="160"/>
    </location>
</feature>
<keyword evidence="14" id="KW-1185">Reference proteome</keyword>
<proteinExistence type="predicted"/>
<dbReference type="SUPFAM" id="SSF46626">
    <property type="entry name" value="Cytochrome c"/>
    <property type="match status" value="3"/>
</dbReference>
<dbReference type="Gene3D" id="1.10.760.10">
    <property type="entry name" value="Cytochrome c-like domain"/>
    <property type="match status" value="2"/>
</dbReference>
<reference evidence="13 14" key="1">
    <citation type="submission" date="2023-07" db="EMBL/GenBank/DDBJ databases">
        <title>Sorghum-associated microbial communities from plants grown in Nebraska, USA.</title>
        <authorList>
            <person name="Schachtman D."/>
        </authorList>
    </citation>
    <scope>NUCLEOTIDE SEQUENCE [LARGE SCALE GENOMIC DNA]</scope>
    <source>
        <strain evidence="13 14">DS1607</strain>
    </source>
</reference>
<keyword evidence="4 11" id="KW-0349">Heme</keyword>
<keyword evidence="7" id="KW-0677">Repeat</keyword>
<dbReference type="InterPro" id="IPR014353">
    <property type="entry name" value="Membr-bd_ADH_cyt_c"/>
</dbReference>
<feature type="domain" description="Cytochrome c" evidence="12">
    <location>
        <begin position="346"/>
        <end position="441"/>
    </location>
</feature>
<sequence>MNAATKTRLRVTGLGIVVAALLSTWAFGQKASPVSGGVASAPAVATTGASQASSSDPTVERGRYLARAGDCVSCHTGPSNVPFAGGLPMSTPFGTIVSSNITPDKGAGIGEYTEAEFARALREGVRRDGQHLYPAMPYPSFAKLNDADMHALYVYFQQGVAPSSAKPPPTELPWPFSQRWLMAGWNMLYLDKGTYQPDSARSAEWNRGAYLVQGLGHCGDCHTPRSLTGGVKAANDRQGDSYLAGALIDGWLAQPLRHSERGGAAQWSTDDMVAYLQTGRTAHTAAFGPMSQVVQNSTQYMSREDLASIATYLQSIGTPPTPPAPSQAALVAVSQTYPSTLELRAGTVQRGGAMVYLNNCNACHQSSGAGASAGGLGVFPSLAGNSVVNAKDPTSLIRIVLAGSAMPSTEKAPSALAMPGFGWRLTDDNVADLLSFVRSSWGNRAEAVTPAQVATVRKGLAPEQTATAR</sequence>
<dbReference type="PRINTS" id="PR00605">
    <property type="entry name" value="CYTCHROMECIC"/>
</dbReference>
<evidence type="ECO:0000256" key="1">
    <source>
        <dbReference type="ARBA" id="ARBA00004236"/>
    </source>
</evidence>
<keyword evidence="3" id="KW-1003">Cell membrane</keyword>
<evidence type="ECO:0000259" key="12">
    <source>
        <dbReference type="PROSITE" id="PS51007"/>
    </source>
</evidence>
<comment type="subcellular location">
    <subcellularLocation>
        <location evidence="1">Cell membrane</location>
    </subcellularLocation>
</comment>
<keyword evidence="2" id="KW-0813">Transport</keyword>
<comment type="caution">
    <text evidence="13">The sequence shown here is derived from an EMBL/GenBank/DDBJ whole genome shotgun (WGS) entry which is preliminary data.</text>
</comment>
<gene>
    <name evidence="13" type="ORF">J2W36_001348</name>
</gene>
<accession>A0ABT9S5I3</accession>
<keyword evidence="9 11" id="KW-0408">Iron</keyword>
<evidence type="ECO:0000256" key="5">
    <source>
        <dbReference type="ARBA" id="ARBA00022723"/>
    </source>
</evidence>
<dbReference type="InterPro" id="IPR051459">
    <property type="entry name" value="Cytochrome_c-type_DH"/>
</dbReference>
<evidence type="ECO:0000256" key="8">
    <source>
        <dbReference type="ARBA" id="ARBA00022982"/>
    </source>
</evidence>
<dbReference type="RefSeq" id="WP_307688927.1">
    <property type="nucleotide sequence ID" value="NZ_JAUSRO010000004.1"/>
</dbReference>
<keyword evidence="5 11" id="KW-0479">Metal-binding</keyword>
<dbReference type="PIRSF" id="PIRSF000018">
    <property type="entry name" value="Mb_ADH_cyt_c"/>
    <property type="match status" value="1"/>
</dbReference>
<name>A0ABT9S5I3_9BURK</name>
<keyword evidence="10" id="KW-0472">Membrane</keyword>
<evidence type="ECO:0000256" key="4">
    <source>
        <dbReference type="ARBA" id="ARBA00022617"/>
    </source>
</evidence>
<dbReference type="InterPro" id="IPR009056">
    <property type="entry name" value="Cyt_c-like_dom"/>
</dbReference>
<dbReference type="InterPro" id="IPR008168">
    <property type="entry name" value="Cyt_C_IC"/>
</dbReference>
<feature type="domain" description="Cytochrome c" evidence="12">
    <location>
        <begin position="203"/>
        <end position="317"/>
    </location>
</feature>
<keyword evidence="6" id="KW-0732">Signal</keyword>
<dbReference type="InterPro" id="IPR036909">
    <property type="entry name" value="Cyt_c-like_dom_sf"/>
</dbReference>
<evidence type="ECO:0000256" key="9">
    <source>
        <dbReference type="ARBA" id="ARBA00023004"/>
    </source>
</evidence>
<evidence type="ECO:0000256" key="6">
    <source>
        <dbReference type="ARBA" id="ARBA00022729"/>
    </source>
</evidence>
<dbReference type="PANTHER" id="PTHR35008:SF8">
    <property type="entry name" value="ALCOHOL DEHYDROGENASE CYTOCHROME C SUBUNIT"/>
    <property type="match status" value="1"/>
</dbReference>
<dbReference type="PROSITE" id="PS51007">
    <property type="entry name" value="CYTC"/>
    <property type="match status" value="3"/>
</dbReference>
<keyword evidence="8" id="KW-0249">Electron transport</keyword>